<dbReference type="RefSeq" id="XP_013425806.1">
    <property type="nucleotide sequence ID" value="XM_013570352.1"/>
</dbReference>
<dbReference type="PANTHER" id="PTHR47843">
    <property type="entry name" value="BTB DOMAIN-CONTAINING PROTEIN-RELATED"/>
    <property type="match status" value="1"/>
</dbReference>
<dbReference type="AlphaFoldDB" id="A0A074WFM1"/>
<dbReference type="EMBL" id="KL584713">
    <property type="protein sequence ID" value="KEQ71833.1"/>
    <property type="molecule type" value="Genomic_DNA"/>
</dbReference>
<proteinExistence type="predicted"/>
<keyword evidence="3" id="KW-1185">Reference proteome</keyword>
<dbReference type="InterPro" id="IPR011333">
    <property type="entry name" value="SKP1/BTB/POZ_sf"/>
</dbReference>
<dbReference type="CDD" id="cd18186">
    <property type="entry name" value="BTB_POZ_ZBTB_KLHL-like"/>
    <property type="match status" value="1"/>
</dbReference>
<reference evidence="2 3" key="1">
    <citation type="journal article" date="2014" name="BMC Genomics">
        <title>Genome sequencing of four Aureobasidium pullulans varieties: biotechnological potential, stress tolerance, and description of new species.</title>
        <authorList>
            <person name="Gostin Ar C."/>
            <person name="Ohm R.A."/>
            <person name="Kogej T."/>
            <person name="Sonjak S."/>
            <person name="Turk M."/>
            <person name="Zajc J."/>
            <person name="Zalar P."/>
            <person name="Grube M."/>
            <person name="Sun H."/>
            <person name="Han J."/>
            <person name="Sharma A."/>
            <person name="Chiniquy J."/>
            <person name="Ngan C.Y."/>
            <person name="Lipzen A."/>
            <person name="Barry K."/>
            <person name="Grigoriev I.V."/>
            <person name="Gunde-Cimerman N."/>
        </authorList>
    </citation>
    <scope>NUCLEOTIDE SEQUENCE [LARGE SCALE GENOMIC DNA]</scope>
    <source>
        <strain evidence="2 3">CBS 147.97</strain>
    </source>
</reference>
<evidence type="ECO:0000313" key="2">
    <source>
        <dbReference type="EMBL" id="KEQ71833.1"/>
    </source>
</evidence>
<sequence>VEKDLLCSKSSFFKTALNGRFMEARANKILLDDRLDLFKIFYHWLKHGNLNFMDSNWTMSAAEVLSALVEIYSFADRRGVPALANLILCKLDGRIRPGGLPVRLDVNTIAMAWDQLPETSKLCHYLVAIERDANKCNLPKRPAVDYECLSGSFIAALLSATENGQWWTAAKVQQQRVDIAKVHEYIKSYGGLAGVDRVRGWDAIIRAMGIRAPAGCDQDKLRGHFRATARRYLRPWDTAIPRSYIASAEEDCPRPLVRQILHSAESVRVRGSQ</sequence>
<evidence type="ECO:0000313" key="3">
    <source>
        <dbReference type="Proteomes" id="UP000027730"/>
    </source>
</evidence>
<dbReference type="InterPro" id="IPR000210">
    <property type="entry name" value="BTB/POZ_dom"/>
</dbReference>
<dbReference type="HOGENOM" id="CLU_923034_0_0_1"/>
<dbReference type="Gene3D" id="3.30.710.10">
    <property type="entry name" value="Potassium Channel Kv1.1, Chain A"/>
    <property type="match status" value="1"/>
</dbReference>
<dbReference type="GeneID" id="25411210"/>
<dbReference type="GO" id="GO:0003677">
    <property type="term" value="F:DNA binding"/>
    <property type="evidence" value="ECO:0007669"/>
    <property type="project" value="InterPro"/>
</dbReference>
<organism evidence="2 3">
    <name type="scientific">Aureobasidium namibiae CBS 147.97</name>
    <dbReference type="NCBI Taxonomy" id="1043004"/>
    <lineage>
        <taxon>Eukaryota</taxon>
        <taxon>Fungi</taxon>
        <taxon>Dikarya</taxon>
        <taxon>Ascomycota</taxon>
        <taxon>Pezizomycotina</taxon>
        <taxon>Dothideomycetes</taxon>
        <taxon>Dothideomycetidae</taxon>
        <taxon>Dothideales</taxon>
        <taxon>Saccotheciaceae</taxon>
        <taxon>Aureobasidium</taxon>
    </lineage>
</organism>
<dbReference type="PANTHER" id="PTHR47843:SF2">
    <property type="entry name" value="BTB DOMAIN-CONTAINING PROTEIN"/>
    <property type="match status" value="1"/>
</dbReference>
<dbReference type="PROSITE" id="PS50097">
    <property type="entry name" value="BTB"/>
    <property type="match status" value="1"/>
</dbReference>
<evidence type="ECO:0000259" key="1">
    <source>
        <dbReference type="PROSITE" id="PS50097"/>
    </source>
</evidence>
<dbReference type="OrthoDB" id="194443at2759"/>
<name>A0A074WFM1_9PEZI</name>
<dbReference type="Gene3D" id="1.10.150.60">
    <property type="entry name" value="ARID DNA-binding domain"/>
    <property type="match status" value="1"/>
</dbReference>
<accession>A0A074WFM1</accession>
<feature type="non-terminal residue" evidence="2">
    <location>
        <position position="1"/>
    </location>
</feature>
<dbReference type="InterPro" id="IPR036431">
    <property type="entry name" value="ARID_dom_sf"/>
</dbReference>
<feature type="domain" description="BTB" evidence="1">
    <location>
        <begin position="1"/>
        <end position="54"/>
    </location>
</feature>
<protein>
    <recommendedName>
        <fullName evidence="1">BTB domain-containing protein</fullName>
    </recommendedName>
</protein>
<gene>
    <name evidence="2" type="ORF">M436DRAFT_50228</name>
</gene>
<dbReference type="Proteomes" id="UP000027730">
    <property type="component" value="Unassembled WGS sequence"/>
</dbReference>